<accession>A0A6A5R7V0</accession>
<dbReference type="AlphaFoldDB" id="A0A6A5R7V0"/>
<keyword evidence="3" id="KW-1185">Reference proteome</keyword>
<organism evidence="2 3">
    <name type="scientific">Didymella exigua CBS 183.55</name>
    <dbReference type="NCBI Taxonomy" id="1150837"/>
    <lineage>
        <taxon>Eukaryota</taxon>
        <taxon>Fungi</taxon>
        <taxon>Dikarya</taxon>
        <taxon>Ascomycota</taxon>
        <taxon>Pezizomycotina</taxon>
        <taxon>Dothideomycetes</taxon>
        <taxon>Pleosporomycetidae</taxon>
        <taxon>Pleosporales</taxon>
        <taxon>Pleosporineae</taxon>
        <taxon>Didymellaceae</taxon>
        <taxon>Didymella</taxon>
    </lineage>
</organism>
<feature type="compositionally biased region" description="Polar residues" evidence="1">
    <location>
        <begin position="211"/>
        <end position="228"/>
    </location>
</feature>
<evidence type="ECO:0000313" key="2">
    <source>
        <dbReference type="EMBL" id="KAF1923409.1"/>
    </source>
</evidence>
<gene>
    <name evidence="2" type="ORF">M421DRAFT_324367</name>
</gene>
<feature type="compositionally biased region" description="Basic residues" evidence="1">
    <location>
        <begin position="90"/>
        <end position="100"/>
    </location>
</feature>
<proteinExistence type="predicted"/>
<dbReference type="EMBL" id="ML979005">
    <property type="protein sequence ID" value="KAF1923409.1"/>
    <property type="molecule type" value="Genomic_DNA"/>
</dbReference>
<feature type="region of interest" description="Disordered" evidence="1">
    <location>
        <begin position="1"/>
        <end position="103"/>
    </location>
</feature>
<feature type="compositionally biased region" description="Basic and acidic residues" evidence="1">
    <location>
        <begin position="51"/>
        <end position="60"/>
    </location>
</feature>
<sequence>MPSAKRNASSARRLSLAKRQRTVDPPVDPLEGTSGYDSEEGSNDQVDGGQDADHEDKDEHENEEDDSELAPITPKQSGQAARGSKDQEKKHPKKGKKKAAPIKVGAARKEVCGGCALRFNAGLINGICHDRLDSNSERCVECGTHSCSILHKNSVVPVHAAINARRNPELTSCEIEVFVERSRNALERYPLIPRNPPKGKARPKATAPLATPQSTNSSPILTRASASRLSGDPATPDQPFGRSRPRYYWARSPAPHPGPW</sequence>
<evidence type="ECO:0000313" key="3">
    <source>
        <dbReference type="Proteomes" id="UP000800082"/>
    </source>
</evidence>
<feature type="region of interest" description="Disordered" evidence="1">
    <location>
        <begin position="190"/>
        <end position="260"/>
    </location>
</feature>
<dbReference type="GeneID" id="54346973"/>
<reference evidence="2" key="1">
    <citation type="journal article" date="2020" name="Stud. Mycol.">
        <title>101 Dothideomycetes genomes: a test case for predicting lifestyles and emergence of pathogens.</title>
        <authorList>
            <person name="Haridas S."/>
            <person name="Albert R."/>
            <person name="Binder M."/>
            <person name="Bloem J."/>
            <person name="Labutti K."/>
            <person name="Salamov A."/>
            <person name="Andreopoulos B."/>
            <person name="Baker S."/>
            <person name="Barry K."/>
            <person name="Bills G."/>
            <person name="Bluhm B."/>
            <person name="Cannon C."/>
            <person name="Castanera R."/>
            <person name="Culley D."/>
            <person name="Daum C."/>
            <person name="Ezra D."/>
            <person name="Gonzalez J."/>
            <person name="Henrissat B."/>
            <person name="Kuo A."/>
            <person name="Liang C."/>
            <person name="Lipzen A."/>
            <person name="Lutzoni F."/>
            <person name="Magnuson J."/>
            <person name="Mondo S."/>
            <person name="Nolan M."/>
            <person name="Ohm R."/>
            <person name="Pangilinan J."/>
            <person name="Park H.-J."/>
            <person name="Ramirez L."/>
            <person name="Alfaro M."/>
            <person name="Sun H."/>
            <person name="Tritt A."/>
            <person name="Yoshinaga Y."/>
            <person name="Zwiers L.-H."/>
            <person name="Turgeon B."/>
            <person name="Goodwin S."/>
            <person name="Spatafora J."/>
            <person name="Crous P."/>
            <person name="Grigoriev I."/>
        </authorList>
    </citation>
    <scope>NUCLEOTIDE SEQUENCE</scope>
    <source>
        <strain evidence="2">CBS 183.55</strain>
    </source>
</reference>
<dbReference type="RefSeq" id="XP_033443662.1">
    <property type="nucleotide sequence ID" value="XM_033589326.1"/>
</dbReference>
<name>A0A6A5R7V0_9PLEO</name>
<dbReference type="Proteomes" id="UP000800082">
    <property type="component" value="Unassembled WGS sequence"/>
</dbReference>
<evidence type="ECO:0000256" key="1">
    <source>
        <dbReference type="SAM" id="MobiDB-lite"/>
    </source>
</evidence>
<protein>
    <submittedName>
        <fullName evidence="2">Uncharacterized protein</fullName>
    </submittedName>
</protein>
<feature type="compositionally biased region" description="Polar residues" evidence="1">
    <location>
        <begin position="1"/>
        <end position="12"/>
    </location>
</feature>